<protein>
    <submittedName>
        <fullName evidence="2">Uncharacterized protein</fullName>
    </submittedName>
</protein>
<dbReference type="AlphaFoldDB" id="A0A835QK46"/>
<reference evidence="2 3" key="1">
    <citation type="journal article" date="2020" name="Nat. Food">
        <title>A phased Vanilla planifolia genome enables genetic improvement of flavour and production.</title>
        <authorList>
            <person name="Hasing T."/>
            <person name="Tang H."/>
            <person name="Brym M."/>
            <person name="Khazi F."/>
            <person name="Huang T."/>
            <person name="Chambers A.H."/>
        </authorList>
    </citation>
    <scope>NUCLEOTIDE SEQUENCE [LARGE SCALE GENOMIC DNA]</scope>
    <source>
        <tissue evidence="2">Leaf</tissue>
    </source>
</reference>
<comment type="caution">
    <text evidence="2">The sequence shown here is derived from an EMBL/GenBank/DDBJ whole genome shotgun (WGS) entry which is preliminary data.</text>
</comment>
<accession>A0A835QK46</accession>
<evidence type="ECO:0000313" key="3">
    <source>
        <dbReference type="Proteomes" id="UP000639772"/>
    </source>
</evidence>
<feature type="region of interest" description="Disordered" evidence="1">
    <location>
        <begin position="46"/>
        <end position="93"/>
    </location>
</feature>
<feature type="compositionally biased region" description="Low complexity" evidence="1">
    <location>
        <begin position="83"/>
        <end position="93"/>
    </location>
</feature>
<dbReference type="Proteomes" id="UP000639772">
    <property type="component" value="Chromosome 9"/>
</dbReference>
<organism evidence="2 3">
    <name type="scientific">Vanilla planifolia</name>
    <name type="common">Vanilla</name>
    <dbReference type="NCBI Taxonomy" id="51239"/>
    <lineage>
        <taxon>Eukaryota</taxon>
        <taxon>Viridiplantae</taxon>
        <taxon>Streptophyta</taxon>
        <taxon>Embryophyta</taxon>
        <taxon>Tracheophyta</taxon>
        <taxon>Spermatophyta</taxon>
        <taxon>Magnoliopsida</taxon>
        <taxon>Liliopsida</taxon>
        <taxon>Asparagales</taxon>
        <taxon>Orchidaceae</taxon>
        <taxon>Vanilloideae</taxon>
        <taxon>Vanilleae</taxon>
        <taxon>Vanilla</taxon>
    </lineage>
</organism>
<gene>
    <name evidence="2" type="ORF">HPP92_018480</name>
</gene>
<evidence type="ECO:0000256" key="1">
    <source>
        <dbReference type="SAM" id="MobiDB-lite"/>
    </source>
</evidence>
<feature type="compositionally biased region" description="Basic and acidic residues" evidence="1">
    <location>
        <begin position="52"/>
        <end position="74"/>
    </location>
</feature>
<proteinExistence type="predicted"/>
<name>A0A835QK46_VANPL</name>
<sequence>MEEGGKEAPPTAAEWWRSSRREEMMRARWIAAAVLRVWRKGRGSKAASSAEAWRRDSISEEGGIRPESATRFEDLDGGGGKGWSMAGAWAGGS</sequence>
<evidence type="ECO:0000313" key="2">
    <source>
        <dbReference type="EMBL" id="KAG0469152.1"/>
    </source>
</evidence>
<dbReference type="EMBL" id="JADCNM010000009">
    <property type="protein sequence ID" value="KAG0469152.1"/>
    <property type="molecule type" value="Genomic_DNA"/>
</dbReference>